<keyword evidence="4" id="KW-1185">Reference proteome</keyword>
<feature type="transmembrane region" description="Helical" evidence="2">
    <location>
        <begin position="12"/>
        <end position="29"/>
    </location>
</feature>
<keyword evidence="1" id="KW-0175">Coiled coil</keyword>
<dbReference type="Pfam" id="PF04977">
    <property type="entry name" value="DivIC"/>
    <property type="match status" value="1"/>
</dbReference>
<evidence type="ECO:0000256" key="1">
    <source>
        <dbReference type="SAM" id="Coils"/>
    </source>
</evidence>
<feature type="coiled-coil region" evidence="1">
    <location>
        <begin position="35"/>
        <end position="62"/>
    </location>
</feature>
<dbReference type="EMBL" id="ARZA01000074">
    <property type="protein sequence ID" value="EOD01152.1"/>
    <property type="molecule type" value="Genomic_DNA"/>
</dbReference>
<evidence type="ECO:0000313" key="3">
    <source>
        <dbReference type="EMBL" id="EOD01152.1"/>
    </source>
</evidence>
<accession>R1AWX3</accession>
<keyword evidence="2" id="KW-0472">Membrane</keyword>
<sequence>MAKRKKKKLFKIRYLIVLGFIIYISSVFINQQSMLKKLNEEKNEKRKIVEQLNDQILEMEKEMQLIESPEHIEEYIERVAREELKMVKPGETIYIDKNKSNNKFIDNIGE</sequence>
<keyword evidence="2" id="KW-1133">Transmembrane helix</keyword>
<dbReference type="AlphaFoldDB" id="R1AWX3"/>
<dbReference type="STRING" id="1304284.L21TH_0776"/>
<keyword evidence="2" id="KW-0812">Transmembrane</keyword>
<dbReference type="RefSeq" id="WP_006309436.1">
    <property type="nucleotide sequence ID" value="NZ_ARZA01000074.1"/>
</dbReference>
<dbReference type="Proteomes" id="UP000013378">
    <property type="component" value="Unassembled WGS sequence"/>
</dbReference>
<reference evidence="3 4" key="1">
    <citation type="journal article" date="2015" name="Geomicrobiol. J.">
        <title>Caldisalinibacter kiritimatiensis gen. nov., sp. nov., a moderately thermohalophilic thiosulfate-reducing bacterium from a hypersaline microbial mat.</title>
        <authorList>
            <person name="Ben Hania W."/>
            <person name="Joseph M."/>
            <person name="Fiebig A."/>
            <person name="Bunk B."/>
            <person name="Klenk H.-P."/>
            <person name="Fardeau M.-L."/>
            <person name="Spring S."/>
        </authorList>
    </citation>
    <scope>NUCLEOTIDE SEQUENCE [LARGE SCALE GENOMIC DNA]</scope>
    <source>
        <strain evidence="3 4">L21-TH-D2</strain>
    </source>
</reference>
<evidence type="ECO:0008006" key="5">
    <source>
        <dbReference type="Google" id="ProtNLM"/>
    </source>
</evidence>
<dbReference type="InterPro" id="IPR007060">
    <property type="entry name" value="FtsL/DivIC"/>
</dbReference>
<evidence type="ECO:0000313" key="4">
    <source>
        <dbReference type="Proteomes" id="UP000013378"/>
    </source>
</evidence>
<organism evidence="3 4">
    <name type="scientific">Caldisalinibacter kiritimatiensis</name>
    <dbReference type="NCBI Taxonomy" id="1304284"/>
    <lineage>
        <taxon>Bacteria</taxon>
        <taxon>Bacillati</taxon>
        <taxon>Bacillota</taxon>
        <taxon>Tissierellia</taxon>
        <taxon>Tissierellales</taxon>
        <taxon>Thermohalobacteraceae</taxon>
        <taxon>Caldisalinibacter</taxon>
    </lineage>
</organism>
<dbReference type="OrthoDB" id="14319at2"/>
<evidence type="ECO:0000256" key="2">
    <source>
        <dbReference type="SAM" id="Phobius"/>
    </source>
</evidence>
<gene>
    <name evidence="3" type="ORF">L21TH_0776</name>
</gene>
<proteinExistence type="predicted"/>
<comment type="caution">
    <text evidence="3">The sequence shown here is derived from an EMBL/GenBank/DDBJ whole genome shotgun (WGS) entry which is preliminary data.</text>
</comment>
<protein>
    <recommendedName>
        <fullName evidence="5">Septum formation initiator</fullName>
    </recommendedName>
</protein>
<name>R1AWX3_9FIRM</name>